<dbReference type="InterPro" id="IPR003785">
    <property type="entry name" value="Creatininase/forma_Hydrolase"/>
</dbReference>
<dbReference type="EMBL" id="CP048113">
    <property type="protein sequence ID" value="QHS60488.1"/>
    <property type="molecule type" value="Genomic_DNA"/>
</dbReference>
<dbReference type="Gene3D" id="3.40.50.10310">
    <property type="entry name" value="Creatininase"/>
    <property type="match status" value="1"/>
</dbReference>
<dbReference type="RefSeq" id="WP_162332178.1">
    <property type="nucleotide sequence ID" value="NZ_CP048113.1"/>
</dbReference>
<dbReference type="KEGG" id="chih:GWR21_13075"/>
<evidence type="ECO:0000256" key="2">
    <source>
        <dbReference type="ARBA" id="ARBA00022723"/>
    </source>
</evidence>
<proteinExistence type="inferred from homology"/>
<feature type="signal peptide" evidence="6">
    <location>
        <begin position="1"/>
        <end position="20"/>
    </location>
</feature>
<feature type="chain" id="PRO_5025435809" evidence="6">
    <location>
        <begin position="21"/>
        <end position="267"/>
    </location>
</feature>
<evidence type="ECO:0000256" key="5">
    <source>
        <dbReference type="ARBA" id="ARBA00024029"/>
    </source>
</evidence>
<keyword evidence="2" id="KW-0479">Metal-binding</keyword>
<evidence type="ECO:0000256" key="6">
    <source>
        <dbReference type="SAM" id="SignalP"/>
    </source>
</evidence>
<dbReference type="GO" id="GO:0009231">
    <property type="term" value="P:riboflavin biosynthetic process"/>
    <property type="evidence" value="ECO:0007669"/>
    <property type="project" value="TreeGrafter"/>
</dbReference>
<sequence length="267" mass="28588">MKRIAGISCLLLVISTCVWAQAPEQVLIEAMTSRELSARVAAGAQTVLIFSGGTEASGPHLVLGKHNYRVYRYATQIADSLGNTLVAPVLPFAPNSPVLEQYPGTISLTEPTFSDVNEQLARSMAASGFRYIVLMSDHFNSQRPLKALAAKLDSALSKKGVRVFFSSDGYEKARAQIEAGIARQGLVPGGHGGLWDTAETWAVLPAAVRTAYFAAGDTTHLGNGPLDAAGVSGDPCHATPEQGRQFGQLRVQLAVREIRQWLSQVKQ</sequence>
<gene>
    <name evidence="7" type="ORF">GWR21_13075</name>
</gene>
<dbReference type="PANTHER" id="PTHR35005:SF1">
    <property type="entry name" value="2-AMINO-5-FORMYLAMINO-6-RIBOSYLAMINOPYRIMIDIN-4(3H)-ONE 5'-MONOPHOSPHATE DEFORMYLASE"/>
    <property type="match status" value="1"/>
</dbReference>
<evidence type="ECO:0000256" key="3">
    <source>
        <dbReference type="ARBA" id="ARBA00022801"/>
    </source>
</evidence>
<evidence type="ECO:0000313" key="7">
    <source>
        <dbReference type="EMBL" id="QHS60488.1"/>
    </source>
</evidence>
<keyword evidence="8" id="KW-1185">Reference proteome</keyword>
<dbReference type="PANTHER" id="PTHR35005">
    <property type="entry name" value="3-DEHYDRO-SCYLLO-INOSOSE HYDROLASE"/>
    <property type="match status" value="1"/>
</dbReference>
<name>A0A6B9ZDR1_9BACT</name>
<dbReference type="AlphaFoldDB" id="A0A6B9ZDR1"/>
<dbReference type="GO" id="GO:0046872">
    <property type="term" value="F:metal ion binding"/>
    <property type="evidence" value="ECO:0007669"/>
    <property type="project" value="UniProtKB-KW"/>
</dbReference>
<keyword evidence="3" id="KW-0378">Hydrolase</keyword>
<comment type="cofactor">
    <cofactor evidence="1">
        <name>Zn(2+)</name>
        <dbReference type="ChEBI" id="CHEBI:29105"/>
    </cofactor>
</comment>
<organism evidence="7 8">
    <name type="scientific">Chitinophaga agri</name>
    <dbReference type="NCBI Taxonomy" id="2703787"/>
    <lineage>
        <taxon>Bacteria</taxon>
        <taxon>Pseudomonadati</taxon>
        <taxon>Bacteroidota</taxon>
        <taxon>Chitinophagia</taxon>
        <taxon>Chitinophagales</taxon>
        <taxon>Chitinophagaceae</taxon>
        <taxon>Chitinophaga</taxon>
    </lineage>
</organism>
<protein>
    <submittedName>
        <fullName evidence="7">Creatininase family protein</fullName>
    </submittedName>
</protein>
<dbReference type="InterPro" id="IPR024087">
    <property type="entry name" value="Creatininase-like_sf"/>
</dbReference>
<dbReference type="Pfam" id="PF02633">
    <property type="entry name" value="Creatininase"/>
    <property type="match status" value="1"/>
</dbReference>
<dbReference type="SUPFAM" id="SSF102215">
    <property type="entry name" value="Creatininase"/>
    <property type="match status" value="1"/>
</dbReference>
<keyword evidence="4" id="KW-0862">Zinc</keyword>
<reference evidence="7 8" key="1">
    <citation type="submission" date="2020-01" db="EMBL/GenBank/DDBJ databases">
        <title>Complete genome sequence of Chitinophaga sp. H33E-04 isolated from quinoa roots.</title>
        <authorList>
            <person name="Weon H.-Y."/>
            <person name="Lee S.A."/>
        </authorList>
    </citation>
    <scope>NUCLEOTIDE SEQUENCE [LARGE SCALE GENOMIC DNA]</scope>
    <source>
        <strain evidence="7 8">H33E-04</strain>
    </source>
</reference>
<evidence type="ECO:0000256" key="4">
    <source>
        <dbReference type="ARBA" id="ARBA00022833"/>
    </source>
</evidence>
<accession>A0A6B9ZDR1</accession>
<dbReference type="GO" id="GO:0016811">
    <property type="term" value="F:hydrolase activity, acting on carbon-nitrogen (but not peptide) bonds, in linear amides"/>
    <property type="evidence" value="ECO:0007669"/>
    <property type="project" value="TreeGrafter"/>
</dbReference>
<dbReference type="Proteomes" id="UP000476411">
    <property type="component" value="Chromosome"/>
</dbReference>
<comment type="similarity">
    <text evidence="5">Belongs to the creatininase superfamily.</text>
</comment>
<evidence type="ECO:0000313" key="8">
    <source>
        <dbReference type="Proteomes" id="UP000476411"/>
    </source>
</evidence>
<evidence type="ECO:0000256" key="1">
    <source>
        <dbReference type="ARBA" id="ARBA00001947"/>
    </source>
</evidence>
<keyword evidence="6" id="KW-0732">Signal</keyword>